<dbReference type="PATRIC" id="fig|2033.7.peg.137"/>
<organism evidence="2 3">
    <name type="scientific">Microbacterium testaceum</name>
    <name type="common">Aureobacterium testaceum</name>
    <name type="synonym">Brevibacterium testaceum</name>
    <dbReference type="NCBI Taxonomy" id="2033"/>
    <lineage>
        <taxon>Bacteria</taxon>
        <taxon>Bacillati</taxon>
        <taxon>Actinomycetota</taxon>
        <taxon>Actinomycetes</taxon>
        <taxon>Micrococcales</taxon>
        <taxon>Microbacteriaceae</taxon>
        <taxon>Microbacterium</taxon>
    </lineage>
</organism>
<dbReference type="Proteomes" id="UP000072189">
    <property type="component" value="Unassembled WGS sequence"/>
</dbReference>
<dbReference type="RefSeq" id="WP_058613089.1">
    <property type="nucleotide sequence ID" value="NZ_LDRV01000010.1"/>
</dbReference>
<evidence type="ECO:0000259" key="1">
    <source>
        <dbReference type="Pfam" id="PF09860"/>
    </source>
</evidence>
<dbReference type="AlphaFoldDB" id="A0A147FBT2"/>
<protein>
    <recommendedName>
        <fullName evidence="1">DUF2087 domain-containing protein</fullName>
    </recommendedName>
</protein>
<name>A0A147FBT2_MICTE</name>
<comment type="caution">
    <text evidence="2">The sequence shown here is derived from an EMBL/GenBank/DDBJ whole genome shotgun (WGS) entry which is preliminary data.</text>
</comment>
<reference evidence="2 3" key="1">
    <citation type="journal article" date="2016" name="Front. Microbiol.">
        <title>Genomic Resource of Rice Seed Associated Bacteria.</title>
        <authorList>
            <person name="Midha S."/>
            <person name="Bansal K."/>
            <person name="Sharma S."/>
            <person name="Kumar N."/>
            <person name="Patil P.P."/>
            <person name="Chaudhry V."/>
            <person name="Patil P.B."/>
        </authorList>
    </citation>
    <scope>NUCLEOTIDE SEQUENCE [LARGE SCALE GENOMIC DNA]</scope>
    <source>
        <strain evidence="2 3">RSA3</strain>
    </source>
</reference>
<gene>
    <name evidence="2" type="ORF">RSA3_01985</name>
</gene>
<dbReference type="Pfam" id="PF09860">
    <property type="entry name" value="DUF2087"/>
    <property type="match status" value="1"/>
</dbReference>
<dbReference type="InterPro" id="IPR018656">
    <property type="entry name" value="DUF2087"/>
</dbReference>
<feature type="domain" description="DUF2087" evidence="1">
    <location>
        <begin position="94"/>
        <end position="163"/>
    </location>
</feature>
<sequence>MHDNAWRAILAALADDRAREVYARIVLDQPVDEYLAAIPAKKARRIVEALTAAGLVLRTPDGFEPVASVFAQALASAGSPPRREGVDRFLEGGRLVSMPARAADRRAVLEHIETQLLTTDETVTEAEINARLAEITGDVAGLRRALVDEGLLARTADGSAYSRT</sequence>
<accession>A0A147FBT2</accession>
<proteinExistence type="predicted"/>
<evidence type="ECO:0000313" key="2">
    <source>
        <dbReference type="EMBL" id="KTS13996.1"/>
    </source>
</evidence>
<evidence type="ECO:0000313" key="3">
    <source>
        <dbReference type="Proteomes" id="UP000072189"/>
    </source>
</evidence>
<dbReference type="EMBL" id="LDRV01000010">
    <property type="protein sequence ID" value="KTS13996.1"/>
    <property type="molecule type" value="Genomic_DNA"/>
</dbReference>